<reference evidence="3 4" key="1">
    <citation type="submission" date="2023-09" db="EMBL/GenBank/DDBJ databases">
        <authorList>
            <person name="Rey-Velasco X."/>
        </authorList>
    </citation>
    <scope>NUCLEOTIDE SEQUENCE [LARGE SCALE GENOMIC DNA]</scope>
    <source>
        <strain evidence="3 4">W345</strain>
    </source>
</reference>
<evidence type="ECO:0000259" key="2">
    <source>
        <dbReference type="PROSITE" id="PS51898"/>
    </source>
</evidence>
<dbReference type="InterPro" id="IPR011010">
    <property type="entry name" value="DNA_brk_join_enz"/>
</dbReference>
<dbReference type="EMBL" id="JAVRIC010000039">
    <property type="protein sequence ID" value="MDT0499192.1"/>
    <property type="molecule type" value="Genomic_DNA"/>
</dbReference>
<dbReference type="RefSeq" id="WP_311366601.1">
    <property type="nucleotide sequence ID" value="NZ_JAVRIC010000039.1"/>
</dbReference>
<organism evidence="3 4">
    <name type="scientific">Banduia mediterranea</name>
    <dbReference type="NCBI Taxonomy" id="3075609"/>
    <lineage>
        <taxon>Bacteria</taxon>
        <taxon>Pseudomonadati</taxon>
        <taxon>Pseudomonadota</taxon>
        <taxon>Gammaproteobacteria</taxon>
        <taxon>Nevskiales</taxon>
        <taxon>Algiphilaceae</taxon>
        <taxon>Banduia</taxon>
    </lineage>
</organism>
<evidence type="ECO:0000313" key="4">
    <source>
        <dbReference type="Proteomes" id="UP001254608"/>
    </source>
</evidence>
<keyword evidence="4" id="KW-1185">Reference proteome</keyword>
<comment type="caution">
    <text evidence="3">The sequence shown here is derived from an EMBL/GenBank/DDBJ whole genome shotgun (WGS) entry which is preliminary data.</text>
</comment>
<dbReference type="InterPro" id="IPR002104">
    <property type="entry name" value="Integrase_catalytic"/>
</dbReference>
<keyword evidence="1" id="KW-0233">DNA recombination</keyword>
<name>A0ABU2WMT3_9GAMM</name>
<dbReference type="InterPro" id="IPR013762">
    <property type="entry name" value="Integrase-like_cat_sf"/>
</dbReference>
<evidence type="ECO:0000313" key="3">
    <source>
        <dbReference type="EMBL" id="MDT0499192.1"/>
    </source>
</evidence>
<dbReference type="Pfam" id="PF00589">
    <property type="entry name" value="Phage_integrase"/>
    <property type="match status" value="1"/>
</dbReference>
<dbReference type="SUPFAM" id="SSF56349">
    <property type="entry name" value="DNA breaking-rejoining enzymes"/>
    <property type="match status" value="1"/>
</dbReference>
<proteinExistence type="predicted"/>
<feature type="domain" description="Tyr recombinase" evidence="2">
    <location>
        <begin position="13"/>
        <end position="201"/>
    </location>
</feature>
<dbReference type="Proteomes" id="UP001254608">
    <property type="component" value="Unassembled WGS sequence"/>
</dbReference>
<accession>A0ABU2WMT3</accession>
<evidence type="ECO:0000256" key="1">
    <source>
        <dbReference type="ARBA" id="ARBA00023172"/>
    </source>
</evidence>
<dbReference type="Gene3D" id="1.10.443.10">
    <property type="entry name" value="Intergrase catalytic core"/>
    <property type="match status" value="1"/>
</dbReference>
<sequence length="204" mass="22692">MAFKKGQNPNHPKRGSAIAVEPIRDLAAIARIKENLLAAGQYRNYCLFVLGINTAWRASELLSIHVGQVRHLDVGDALVLKQCKTGRYRRTPVNEVALDALKLWLAHHPRGEDTSALLFPSDRRGRLGVPALCNLVKLWCRRGGAWGRFGSHTLRKTWGYHQRVSFAAPLTLISRALGHVSERQTLAYVGIQPPEVSALFMATL</sequence>
<protein>
    <submittedName>
        <fullName evidence="3">Tyrosine-type recombinase/integrase</fullName>
    </submittedName>
</protein>
<gene>
    <name evidence="3" type="ORF">RM530_17755</name>
</gene>
<dbReference type="PROSITE" id="PS51898">
    <property type="entry name" value="TYR_RECOMBINASE"/>
    <property type="match status" value="1"/>
</dbReference>